<keyword evidence="4" id="KW-0675">Receptor</keyword>
<dbReference type="KEGG" id="qsa:O6P43_033149"/>
<reference evidence="4" key="1">
    <citation type="journal article" date="2023" name="Science">
        <title>Elucidation of the pathway for biosynthesis of saponin adjuvants from the soapbark tree.</title>
        <authorList>
            <person name="Reed J."/>
            <person name="Orme A."/>
            <person name="El-Demerdash A."/>
            <person name="Owen C."/>
            <person name="Martin L.B.B."/>
            <person name="Misra R.C."/>
            <person name="Kikuchi S."/>
            <person name="Rejzek M."/>
            <person name="Martin A.C."/>
            <person name="Harkess A."/>
            <person name="Leebens-Mack J."/>
            <person name="Louveau T."/>
            <person name="Stephenson M.J."/>
            <person name="Osbourn A."/>
        </authorList>
    </citation>
    <scope>NUCLEOTIDE SEQUENCE</scope>
    <source>
        <strain evidence="4">S10</strain>
    </source>
</reference>
<dbReference type="PROSITE" id="PS00108">
    <property type="entry name" value="PROTEIN_KINASE_ST"/>
    <property type="match status" value="1"/>
</dbReference>
<evidence type="ECO:0000313" key="5">
    <source>
        <dbReference type="Proteomes" id="UP001163823"/>
    </source>
</evidence>
<dbReference type="AlphaFoldDB" id="A0AAD7KPY2"/>
<feature type="domain" description="Protein kinase" evidence="3">
    <location>
        <begin position="300"/>
        <end position="568"/>
    </location>
</feature>
<dbReference type="FunFam" id="1.10.510.10:FF:000530">
    <property type="entry name" value="probable receptor-like protein kinase At5g59700"/>
    <property type="match status" value="1"/>
</dbReference>
<feature type="signal peptide" evidence="2">
    <location>
        <begin position="1"/>
        <end position="32"/>
    </location>
</feature>
<dbReference type="SMART" id="SM00220">
    <property type="entry name" value="S_TKc"/>
    <property type="match status" value="1"/>
</dbReference>
<evidence type="ECO:0000256" key="2">
    <source>
        <dbReference type="SAM" id="SignalP"/>
    </source>
</evidence>
<feature type="chain" id="PRO_5041907977" evidence="2">
    <location>
        <begin position="33"/>
        <end position="587"/>
    </location>
</feature>
<keyword evidence="1" id="KW-0812">Transmembrane</keyword>
<keyword evidence="1" id="KW-0472">Membrane</keyword>
<evidence type="ECO:0000313" key="4">
    <source>
        <dbReference type="EMBL" id="KAJ7943627.1"/>
    </source>
</evidence>
<feature type="transmembrane region" description="Helical" evidence="1">
    <location>
        <begin position="236"/>
        <end position="260"/>
    </location>
</feature>
<dbReference type="InterPro" id="IPR000719">
    <property type="entry name" value="Prot_kinase_dom"/>
</dbReference>
<dbReference type="PROSITE" id="PS50011">
    <property type="entry name" value="PROTEIN_KINASE_DOM"/>
    <property type="match status" value="1"/>
</dbReference>
<evidence type="ECO:0000259" key="3">
    <source>
        <dbReference type="PROSITE" id="PS50011"/>
    </source>
</evidence>
<dbReference type="PANTHER" id="PTHR48055:SF9">
    <property type="entry name" value="PROTEIN KINASE DOMAIN-CONTAINING PROTEIN"/>
    <property type="match status" value="1"/>
</dbReference>
<dbReference type="Gene3D" id="1.10.510.10">
    <property type="entry name" value="Transferase(Phosphotransferase) domain 1"/>
    <property type="match status" value="1"/>
</dbReference>
<keyword evidence="5" id="KW-1185">Reference proteome</keyword>
<dbReference type="InterPro" id="IPR011009">
    <property type="entry name" value="Kinase-like_dom_sf"/>
</dbReference>
<accession>A0AAD7KPY2</accession>
<dbReference type="PANTHER" id="PTHR48055">
    <property type="entry name" value="LEUCINE-RICH REPEAT RECEPTOR PROTEIN KINASE EMS1"/>
    <property type="match status" value="1"/>
</dbReference>
<name>A0AAD7KPY2_QUISA</name>
<dbReference type="EMBL" id="JARAOO010000014">
    <property type="protein sequence ID" value="KAJ7943627.1"/>
    <property type="molecule type" value="Genomic_DNA"/>
</dbReference>
<protein>
    <submittedName>
        <fullName evidence="4">Receptor-like protein kinase</fullName>
    </submittedName>
</protein>
<keyword evidence="2" id="KW-0732">Signal</keyword>
<dbReference type="SUPFAM" id="SSF56112">
    <property type="entry name" value="Protein kinase-like (PK-like)"/>
    <property type="match status" value="1"/>
</dbReference>
<dbReference type="GO" id="GO:0005524">
    <property type="term" value="F:ATP binding"/>
    <property type="evidence" value="ECO:0007669"/>
    <property type="project" value="InterPro"/>
</dbReference>
<comment type="caution">
    <text evidence="4">The sequence shown here is derived from an EMBL/GenBank/DDBJ whole genome shotgun (WGS) entry which is preliminary data.</text>
</comment>
<dbReference type="Pfam" id="PF19160">
    <property type="entry name" value="SPARK"/>
    <property type="match status" value="1"/>
</dbReference>
<dbReference type="InterPro" id="IPR051564">
    <property type="entry name" value="LRR_receptor-like_kinase"/>
</dbReference>
<keyword evidence="4" id="KW-0418">Kinase</keyword>
<dbReference type="Proteomes" id="UP001163823">
    <property type="component" value="Chromosome 14"/>
</dbReference>
<keyword evidence="1" id="KW-1133">Transmembrane helix</keyword>
<sequence length="587" mass="65448">MLNFSPNLMKLQHPYFLILLFIWIITLDHVFCQTSVTDCVLDNQFSSSLNGSKCEVQSWGGFTNNCCGVDFDEYLYALGRRANQTGEILLYSSQLQKCLASTKRFEKNDTGCGIEKLTSGHGGCSDYTVPDVVAKLGNKLRSLEEDCMLLGSDEKRNGACTACIRRWEEISAISESKRESENFDTNICRFAVLISLTSKIINEGKSIQSIYNCLGQQNLSADEQGSTTSGDFMPSIGLWILSAGLIGIAAVVLVATWTLCRKRIDRSLSTEGDEPSKRGSEDLNSFKISANEVYMATNNLDASNFIGQGIAGKVYKSILSNGQHVAIKHITNEEYLETFMREVRSLSHIKHPNLVALLGYCENEDECFLVYELCHRGSLSEWLFGKDKILSWIERLEIAIGSARGLVFLHTYPGGCIVHRDVKPANILITSNFQAKLSDFGLSKVMNLGQSHVSSEVRGTFGYVDPEYRQNHHVNPSGDVYSFGIVLLQLLSGQRVINLNVQRPMPLNKMARTFAYGGDMTQFADPKLNHEYSVEAFDLILKLALSCIGLKQQRPSMEQVLLRLEKALGISLEAKSFTSHPIHKNRF</sequence>
<evidence type="ECO:0000256" key="1">
    <source>
        <dbReference type="SAM" id="Phobius"/>
    </source>
</evidence>
<dbReference type="Gene3D" id="3.30.200.20">
    <property type="entry name" value="Phosphorylase Kinase, domain 1"/>
    <property type="match status" value="1"/>
</dbReference>
<dbReference type="GO" id="GO:0016020">
    <property type="term" value="C:membrane"/>
    <property type="evidence" value="ECO:0007669"/>
    <property type="project" value="TreeGrafter"/>
</dbReference>
<gene>
    <name evidence="4" type="ORF">O6P43_033149</name>
</gene>
<organism evidence="4 5">
    <name type="scientific">Quillaja saponaria</name>
    <name type="common">Soap bark tree</name>
    <dbReference type="NCBI Taxonomy" id="32244"/>
    <lineage>
        <taxon>Eukaryota</taxon>
        <taxon>Viridiplantae</taxon>
        <taxon>Streptophyta</taxon>
        <taxon>Embryophyta</taxon>
        <taxon>Tracheophyta</taxon>
        <taxon>Spermatophyta</taxon>
        <taxon>Magnoliopsida</taxon>
        <taxon>eudicotyledons</taxon>
        <taxon>Gunneridae</taxon>
        <taxon>Pentapetalae</taxon>
        <taxon>rosids</taxon>
        <taxon>fabids</taxon>
        <taxon>Fabales</taxon>
        <taxon>Quillajaceae</taxon>
        <taxon>Quillaja</taxon>
    </lineage>
</organism>
<dbReference type="GO" id="GO:0004672">
    <property type="term" value="F:protein kinase activity"/>
    <property type="evidence" value="ECO:0007669"/>
    <property type="project" value="InterPro"/>
</dbReference>
<keyword evidence="4" id="KW-0808">Transferase</keyword>
<dbReference type="InterPro" id="IPR008271">
    <property type="entry name" value="Ser/Thr_kinase_AS"/>
</dbReference>
<dbReference type="InterPro" id="IPR043891">
    <property type="entry name" value="SPARK"/>
</dbReference>
<proteinExistence type="predicted"/>
<dbReference type="Pfam" id="PF00069">
    <property type="entry name" value="Pkinase"/>
    <property type="match status" value="1"/>
</dbReference>